<reference evidence="3" key="1">
    <citation type="journal article" date="2017" name="J. Biotechnol.">
        <title>Complete genome sequence of Novosphingobium resinovorum SA1, a versatile xenobiotic-degrading bacterium capable of utilizing sulfanilic acid.</title>
        <authorList>
            <person name="Hegedus B."/>
            <person name="Kos P.B."/>
            <person name="Balint B."/>
            <person name="Maroti G."/>
            <person name="Gan H.M."/>
            <person name="Perei K."/>
            <person name="Rakhely G."/>
        </authorList>
    </citation>
    <scope>NUCLEOTIDE SEQUENCE [LARGE SCALE GENOMIC DNA]</scope>
    <source>
        <strain evidence="3">SA1</strain>
    </source>
</reference>
<evidence type="ECO:0000313" key="2">
    <source>
        <dbReference type="EMBL" id="AOR77204.1"/>
    </source>
</evidence>
<evidence type="ECO:0000313" key="3">
    <source>
        <dbReference type="Proteomes" id="UP000094626"/>
    </source>
</evidence>
<evidence type="ECO:0000256" key="1">
    <source>
        <dbReference type="SAM" id="Coils"/>
    </source>
</evidence>
<dbReference type="AlphaFoldDB" id="A0A1D8A517"/>
<dbReference type="KEGG" id="nre:BES08_10920"/>
<protein>
    <submittedName>
        <fullName evidence="2">Uncharacterized protein</fullName>
    </submittedName>
</protein>
<dbReference type="EMBL" id="CP017075">
    <property type="protein sequence ID" value="AOR77204.1"/>
    <property type="molecule type" value="Genomic_DNA"/>
</dbReference>
<organism evidence="2 3">
    <name type="scientific">Novosphingobium resinovorum</name>
    <dbReference type="NCBI Taxonomy" id="158500"/>
    <lineage>
        <taxon>Bacteria</taxon>
        <taxon>Pseudomonadati</taxon>
        <taxon>Pseudomonadota</taxon>
        <taxon>Alphaproteobacteria</taxon>
        <taxon>Sphingomonadales</taxon>
        <taxon>Sphingomonadaceae</taxon>
        <taxon>Novosphingobium</taxon>
    </lineage>
</organism>
<gene>
    <name evidence="2" type="ORF">BES08_10920</name>
</gene>
<name>A0A1D8A517_9SPHN</name>
<dbReference type="Proteomes" id="UP000094626">
    <property type="component" value="Chromosome"/>
</dbReference>
<keyword evidence="3" id="KW-1185">Reference proteome</keyword>
<accession>A0A1D8A517</accession>
<sequence>MVGDDRLSEIPTPAPTLEGLEQVVALAEKRRRRARKKMAALEAEIIAADAAHERAVAARTEWIANSRDPQMMMF</sequence>
<keyword evidence="1" id="KW-0175">Coiled coil</keyword>
<feature type="coiled-coil region" evidence="1">
    <location>
        <begin position="17"/>
        <end position="51"/>
    </location>
</feature>
<proteinExistence type="predicted"/>
<dbReference type="RefSeq" id="WP_069708272.1">
    <property type="nucleotide sequence ID" value="NZ_CP017075.1"/>
</dbReference>